<keyword evidence="4" id="KW-0256">Endoplasmic reticulum</keyword>
<comment type="function">
    <text evidence="9">Encodes a member of the mid-SUN subfamily of SUN-domain proteins that is localized to both the nuclear envelope and the ER. It is involved in early seed development and nuclear morphology. [TAIR].</text>
</comment>
<dbReference type="PANTHER" id="PTHR12953">
    <property type="entry name" value="MEMBRANE PROTEIN CH1 RELATED"/>
    <property type="match status" value="1"/>
</dbReference>
<dbReference type="InterPro" id="IPR008979">
    <property type="entry name" value="Galactose-bd-like_sf"/>
</dbReference>
<dbReference type="AlphaFoldDB" id="A0AAX6EIV8"/>
<dbReference type="SUPFAM" id="SSF49785">
    <property type="entry name" value="Galactose-binding domain-like"/>
    <property type="match status" value="1"/>
</dbReference>
<dbReference type="Pfam" id="PF07738">
    <property type="entry name" value="Sad1_UNC"/>
    <property type="match status" value="1"/>
</dbReference>
<evidence type="ECO:0000256" key="4">
    <source>
        <dbReference type="ARBA" id="ARBA00022824"/>
    </source>
</evidence>
<sequence>MQRSRRALLQRRDDCEKKGTTGRKRLYYQVSLSLLILSWRLIFLNSLIGHGNGYRDEMGSEDVQSYWFEAVSRSGDILSSSDSSDQNIQRTPVLVGEAVRREEEVLAREYNKETLSTSEKETDEKIIDSAIMVERETPLKSDRSSHVAPPGLDQFKSRVTAKEKSVSTQTVDVTHRLEPDGKEYNYASATKGAKILEYNKEAKGASNVLDKDKDRYLRNPCSVEEKYVVIELSEETLVDTIEIGNFEHYSSNLKDFELLNSLVYPTDGWVKLGNFTAQNVRHAQRFTLPEPKWARYLKLNLLSHYGSEFYCTLSVVEVFGVDVLERMLEDLIAVESRRLESDEQHKEQLGVQEPTKGDDLYQELITDTDNESADKAPKTKMEVAKKTVSDPVLETRQVGRVPGDTVLKILLQKVQSLDMNFSVLERYLEELNGRYAHIFKDFDADMANRDILLDKIKSQIKDLQYSNEIFTKDMGELLLWKSLVSSQLDLLARDHANLRSDFERVGDHQADMENKALVVIFISFVFGCLASAKLFASFFRRQMSVKFCKVDSAWPFLLLSCSFIAFILLS</sequence>
<gene>
    <name evidence="12" type="ORF">M6B38_186395</name>
</gene>
<dbReference type="Gene3D" id="2.60.120.260">
    <property type="entry name" value="Galactose-binding domain-like"/>
    <property type="match status" value="1"/>
</dbReference>
<reference evidence="12" key="2">
    <citation type="submission" date="2023-04" db="EMBL/GenBank/DDBJ databases">
        <authorList>
            <person name="Bruccoleri R.E."/>
            <person name="Oakeley E.J."/>
            <person name="Faust A.-M."/>
            <person name="Dessus-Babus S."/>
            <person name="Altorfer M."/>
            <person name="Burckhardt D."/>
            <person name="Oertli M."/>
            <person name="Naumann U."/>
            <person name="Petersen F."/>
            <person name="Wong J."/>
        </authorList>
    </citation>
    <scope>NUCLEOTIDE SEQUENCE</scope>
    <source>
        <strain evidence="12">GSM-AAB239-AS_SAM_17_03QT</strain>
        <tissue evidence="12">Leaf</tissue>
    </source>
</reference>
<evidence type="ECO:0000256" key="6">
    <source>
        <dbReference type="ARBA" id="ARBA00023054"/>
    </source>
</evidence>
<keyword evidence="13" id="KW-1185">Reference proteome</keyword>
<comment type="caution">
    <text evidence="12">The sequence shown here is derived from an EMBL/GenBank/DDBJ whole genome shotgun (WGS) entry which is preliminary data.</text>
</comment>
<keyword evidence="5 10" id="KW-1133">Transmembrane helix</keyword>
<dbReference type="InterPro" id="IPR012919">
    <property type="entry name" value="SUN_dom"/>
</dbReference>
<evidence type="ECO:0000256" key="1">
    <source>
        <dbReference type="ARBA" id="ARBA00004232"/>
    </source>
</evidence>
<organism evidence="12 13">
    <name type="scientific">Iris pallida</name>
    <name type="common">Sweet iris</name>
    <dbReference type="NCBI Taxonomy" id="29817"/>
    <lineage>
        <taxon>Eukaryota</taxon>
        <taxon>Viridiplantae</taxon>
        <taxon>Streptophyta</taxon>
        <taxon>Embryophyta</taxon>
        <taxon>Tracheophyta</taxon>
        <taxon>Spermatophyta</taxon>
        <taxon>Magnoliopsida</taxon>
        <taxon>Liliopsida</taxon>
        <taxon>Asparagales</taxon>
        <taxon>Iridaceae</taxon>
        <taxon>Iridoideae</taxon>
        <taxon>Irideae</taxon>
        <taxon>Iris</taxon>
    </lineage>
</organism>
<evidence type="ECO:0000313" key="12">
    <source>
        <dbReference type="EMBL" id="KAJ6804072.1"/>
    </source>
</evidence>
<evidence type="ECO:0000256" key="2">
    <source>
        <dbReference type="ARBA" id="ARBA00004477"/>
    </source>
</evidence>
<dbReference type="FunFam" id="2.60.120.260:FF:000062">
    <property type="entry name" value="Galactose-binding protein isoform 3"/>
    <property type="match status" value="1"/>
</dbReference>
<dbReference type="GO" id="GO:0034975">
    <property type="term" value="P:protein folding in endoplasmic reticulum"/>
    <property type="evidence" value="ECO:0007669"/>
    <property type="project" value="TreeGrafter"/>
</dbReference>
<keyword evidence="3 10" id="KW-0812">Transmembrane</keyword>
<dbReference type="PROSITE" id="PS51469">
    <property type="entry name" value="SUN"/>
    <property type="match status" value="1"/>
</dbReference>
<reference evidence="12" key="1">
    <citation type="journal article" date="2023" name="GigaByte">
        <title>Genome assembly of the bearded iris, Iris pallida Lam.</title>
        <authorList>
            <person name="Bruccoleri R.E."/>
            <person name="Oakeley E.J."/>
            <person name="Faust A.M.E."/>
            <person name="Altorfer M."/>
            <person name="Dessus-Babus S."/>
            <person name="Burckhardt D."/>
            <person name="Oertli M."/>
            <person name="Naumann U."/>
            <person name="Petersen F."/>
            <person name="Wong J."/>
        </authorList>
    </citation>
    <scope>NUCLEOTIDE SEQUENCE</scope>
    <source>
        <strain evidence="12">GSM-AAB239-AS_SAM_17_03QT</strain>
    </source>
</reference>
<feature type="transmembrane region" description="Helical" evidence="10">
    <location>
        <begin position="516"/>
        <end position="539"/>
    </location>
</feature>
<evidence type="ECO:0000256" key="8">
    <source>
        <dbReference type="ARBA" id="ARBA00023242"/>
    </source>
</evidence>
<evidence type="ECO:0000259" key="11">
    <source>
        <dbReference type="PROSITE" id="PS51469"/>
    </source>
</evidence>
<feature type="domain" description="SUN" evidence="11">
    <location>
        <begin position="163"/>
        <end position="323"/>
    </location>
</feature>
<evidence type="ECO:0000256" key="9">
    <source>
        <dbReference type="ARBA" id="ARBA00054046"/>
    </source>
</evidence>
<proteinExistence type="predicted"/>
<dbReference type="Proteomes" id="UP001140949">
    <property type="component" value="Unassembled WGS sequence"/>
</dbReference>
<evidence type="ECO:0000256" key="7">
    <source>
        <dbReference type="ARBA" id="ARBA00023136"/>
    </source>
</evidence>
<protein>
    <recommendedName>
        <fullName evidence="11">SUN domain-containing protein</fullName>
    </recommendedName>
</protein>
<dbReference type="GO" id="GO:0031965">
    <property type="term" value="C:nuclear membrane"/>
    <property type="evidence" value="ECO:0007669"/>
    <property type="project" value="UniProtKB-SubCell"/>
</dbReference>
<comment type="subcellular location">
    <subcellularLocation>
        <location evidence="2">Endoplasmic reticulum membrane</location>
        <topology evidence="2">Multi-pass membrane protein</topology>
    </subcellularLocation>
    <subcellularLocation>
        <location evidence="1">Nucleus membrane</location>
        <topology evidence="1">Multi-pass membrane protein</topology>
    </subcellularLocation>
</comment>
<evidence type="ECO:0000256" key="3">
    <source>
        <dbReference type="ARBA" id="ARBA00022692"/>
    </source>
</evidence>
<feature type="transmembrane region" description="Helical" evidence="10">
    <location>
        <begin position="551"/>
        <end position="569"/>
    </location>
</feature>
<keyword evidence="6" id="KW-0175">Coiled coil</keyword>
<evidence type="ECO:0000313" key="13">
    <source>
        <dbReference type="Proteomes" id="UP001140949"/>
    </source>
</evidence>
<dbReference type="InterPro" id="IPR045120">
    <property type="entry name" value="Suco/Slp1-like"/>
</dbReference>
<dbReference type="PANTHER" id="PTHR12953:SF0">
    <property type="entry name" value="SUN DOMAIN-CONTAINING OSSIFICATION FACTOR"/>
    <property type="match status" value="1"/>
</dbReference>
<dbReference type="GO" id="GO:0005789">
    <property type="term" value="C:endoplasmic reticulum membrane"/>
    <property type="evidence" value="ECO:0007669"/>
    <property type="project" value="UniProtKB-SubCell"/>
</dbReference>
<feature type="transmembrane region" description="Helical" evidence="10">
    <location>
        <begin position="26"/>
        <end position="48"/>
    </location>
</feature>
<evidence type="ECO:0000256" key="10">
    <source>
        <dbReference type="SAM" id="Phobius"/>
    </source>
</evidence>
<dbReference type="EMBL" id="JANAVB010036020">
    <property type="protein sequence ID" value="KAJ6804072.1"/>
    <property type="molecule type" value="Genomic_DNA"/>
</dbReference>
<keyword evidence="7 10" id="KW-0472">Membrane</keyword>
<keyword evidence="8" id="KW-0539">Nucleus</keyword>
<accession>A0AAX6EIV8</accession>
<name>A0AAX6EIV8_IRIPA</name>
<evidence type="ECO:0000256" key="5">
    <source>
        <dbReference type="ARBA" id="ARBA00022989"/>
    </source>
</evidence>